<evidence type="ECO:0000313" key="1">
    <source>
        <dbReference type="EMBL" id="KTD07225.1"/>
    </source>
</evidence>
<dbReference type="Proteomes" id="UP000054715">
    <property type="component" value="Unassembled WGS sequence"/>
</dbReference>
<comment type="caution">
    <text evidence="1">The sequence shown here is derived from an EMBL/GenBank/DDBJ whole genome shotgun (WGS) entry which is preliminary data.</text>
</comment>
<gene>
    <name evidence="1" type="ORF">Ljam_1420</name>
</gene>
<dbReference type="RefSeq" id="WP_058449429.1">
    <property type="nucleotide sequence ID" value="NZ_CAAAJF010000005.1"/>
</dbReference>
<name>A0A0W0UI20_9GAMM</name>
<organism evidence="1 2">
    <name type="scientific">Legionella jamestowniensis</name>
    <dbReference type="NCBI Taxonomy" id="455"/>
    <lineage>
        <taxon>Bacteria</taxon>
        <taxon>Pseudomonadati</taxon>
        <taxon>Pseudomonadota</taxon>
        <taxon>Gammaproteobacteria</taxon>
        <taxon>Legionellales</taxon>
        <taxon>Legionellaceae</taxon>
        <taxon>Legionella</taxon>
    </lineage>
</organism>
<dbReference type="OrthoDB" id="9814134at2"/>
<accession>A0A0W0UI20</accession>
<reference evidence="1 2" key="1">
    <citation type="submission" date="2015-11" db="EMBL/GenBank/DDBJ databases">
        <title>Genomic analysis of 38 Legionella species identifies large and diverse effector repertoires.</title>
        <authorList>
            <person name="Burstein D."/>
            <person name="Amaro F."/>
            <person name="Zusman T."/>
            <person name="Lifshitz Z."/>
            <person name="Cohen O."/>
            <person name="Gilbert J.A."/>
            <person name="Pupko T."/>
            <person name="Shuman H.A."/>
            <person name="Segal G."/>
        </authorList>
    </citation>
    <scope>NUCLEOTIDE SEQUENCE [LARGE SCALE GENOMIC DNA]</scope>
    <source>
        <strain evidence="1 2">JA-26-G1-E2</strain>
    </source>
</reference>
<dbReference type="AlphaFoldDB" id="A0A0W0UI20"/>
<dbReference type="EMBL" id="LNYG01000013">
    <property type="protein sequence ID" value="KTD07225.1"/>
    <property type="molecule type" value="Genomic_DNA"/>
</dbReference>
<dbReference type="PATRIC" id="fig|455.5.peg.1502"/>
<proteinExistence type="predicted"/>
<dbReference type="STRING" id="455.Ljam_1420"/>
<protein>
    <submittedName>
        <fullName evidence="1">Uncharacterized protein</fullName>
    </submittedName>
</protein>
<evidence type="ECO:0000313" key="2">
    <source>
        <dbReference type="Proteomes" id="UP000054715"/>
    </source>
</evidence>
<sequence>MDIKKYILKIIKDEETKNRYLAKFKITGLSEDQKIYLIAKMLRSMNEEESDNKEFAKNFDEIHLSKSPIRETILLSHMAIEHFLDKYLDILLPNNFKIPKQRLNFDLKLYLCSASDSGIGFLYNEIKTINNMRNKLAHNPNYNVLNGLKMLVNSDWIKSIISEIETIKEETDIINLSCRAICSIIHGIICEALRDKRDNRYPSYKQFVQ</sequence>